<feature type="domain" description="HTH cro/C1-type" evidence="2">
    <location>
        <begin position="22"/>
        <end position="54"/>
    </location>
</feature>
<dbReference type="InterPro" id="IPR050400">
    <property type="entry name" value="Bact_Cytoskel_RodZ"/>
</dbReference>
<dbReference type="KEGG" id="arue:QQX03_10710"/>
<dbReference type="Pfam" id="PF13464">
    <property type="entry name" value="RodZ_C"/>
    <property type="match status" value="1"/>
</dbReference>
<dbReference type="Gene3D" id="1.10.260.40">
    <property type="entry name" value="lambda repressor-like DNA-binding domains"/>
    <property type="match status" value="1"/>
</dbReference>
<feature type="region of interest" description="Disordered" evidence="1">
    <location>
        <begin position="263"/>
        <end position="286"/>
    </location>
</feature>
<dbReference type="SMART" id="SM00530">
    <property type="entry name" value="HTH_XRE"/>
    <property type="match status" value="1"/>
</dbReference>
<dbReference type="SUPFAM" id="SSF47413">
    <property type="entry name" value="lambda repressor-like DNA-binding domains"/>
    <property type="match status" value="1"/>
</dbReference>
<name>A0A9Y2B2A4_9SPHN</name>
<sequence length="286" mass="30772">MVEEINIEPDNELPLEGVGRRLRRAREEKGLSLAQVAASTRISERHLQLIEQDQFSELPARTYVFGFSRTYARALGLDEAEIVASLRAELDNQTEQRPRYTPAFEPGDPAKAPPSALVWASAIAVLLLAAGSYAFYARFMAPGADPAPLVAEEDSVTGADVATLSDAQTTSGASVDGTAPDQVVFTALEDGIWVSFYEAGGRRLQQKLMAMGESFAVPADARDPRIWTGRPDAFAVTIGGQDVEPLAEEQVTIRDIPITANALRDRMTEAPEPDAIDSGAASEAPE</sequence>
<dbReference type="InterPro" id="IPR010982">
    <property type="entry name" value="Lambda_DNA-bd_dom_sf"/>
</dbReference>
<dbReference type="InterPro" id="IPR025194">
    <property type="entry name" value="RodZ-like_C"/>
</dbReference>
<dbReference type="Pfam" id="PF13413">
    <property type="entry name" value="HTH_25"/>
    <property type="match status" value="1"/>
</dbReference>
<protein>
    <submittedName>
        <fullName evidence="3">DUF4115 domain-containing protein</fullName>
    </submittedName>
</protein>
<dbReference type="Proteomes" id="UP001231445">
    <property type="component" value="Chromosome"/>
</dbReference>
<dbReference type="PANTHER" id="PTHR34475:SF1">
    <property type="entry name" value="CYTOSKELETON PROTEIN RODZ"/>
    <property type="match status" value="1"/>
</dbReference>
<gene>
    <name evidence="3" type="ORF">QQX03_10710</name>
</gene>
<proteinExistence type="predicted"/>
<dbReference type="GO" id="GO:0003677">
    <property type="term" value="F:DNA binding"/>
    <property type="evidence" value="ECO:0007669"/>
    <property type="project" value="InterPro"/>
</dbReference>
<dbReference type="PROSITE" id="PS50943">
    <property type="entry name" value="HTH_CROC1"/>
    <property type="match status" value="1"/>
</dbReference>
<reference evidence="3 4" key="1">
    <citation type="submission" date="2023-06" db="EMBL/GenBank/DDBJ databases">
        <title>Altererythrobacter rubellus NBRC 112769 genome.</title>
        <authorList>
            <person name="Zhang K."/>
        </authorList>
    </citation>
    <scope>NUCLEOTIDE SEQUENCE [LARGE SCALE GENOMIC DNA]</scope>
    <source>
        <strain evidence="3 4">NBRC 112769</strain>
    </source>
</reference>
<dbReference type="PANTHER" id="PTHR34475">
    <property type="match status" value="1"/>
</dbReference>
<evidence type="ECO:0000313" key="3">
    <source>
        <dbReference type="EMBL" id="WIW95402.1"/>
    </source>
</evidence>
<dbReference type="RefSeq" id="WP_285975717.1">
    <property type="nucleotide sequence ID" value="NZ_CP127221.1"/>
</dbReference>
<evidence type="ECO:0000313" key="4">
    <source>
        <dbReference type="Proteomes" id="UP001231445"/>
    </source>
</evidence>
<dbReference type="EMBL" id="CP127221">
    <property type="protein sequence ID" value="WIW95402.1"/>
    <property type="molecule type" value="Genomic_DNA"/>
</dbReference>
<dbReference type="InterPro" id="IPR001387">
    <property type="entry name" value="Cro/C1-type_HTH"/>
</dbReference>
<dbReference type="CDD" id="cd00093">
    <property type="entry name" value="HTH_XRE"/>
    <property type="match status" value="1"/>
</dbReference>
<organism evidence="3 4">
    <name type="scientific">Altererythrobacter rubellus</name>
    <dbReference type="NCBI Taxonomy" id="2173831"/>
    <lineage>
        <taxon>Bacteria</taxon>
        <taxon>Pseudomonadati</taxon>
        <taxon>Pseudomonadota</taxon>
        <taxon>Alphaproteobacteria</taxon>
        <taxon>Sphingomonadales</taxon>
        <taxon>Erythrobacteraceae</taxon>
        <taxon>Altererythrobacter</taxon>
    </lineage>
</organism>
<dbReference type="AlphaFoldDB" id="A0A9Y2B2A4"/>
<evidence type="ECO:0000259" key="2">
    <source>
        <dbReference type="PROSITE" id="PS50943"/>
    </source>
</evidence>
<keyword evidence="4" id="KW-1185">Reference proteome</keyword>
<accession>A0A9Y2B2A4</accession>
<evidence type="ECO:0000256" key="1">
    <source>
        <dbReference type="SAM" id="MobiDB-lite"/>
    </source>
</evidence>